<dbReference type="PIRSF" id="PIRSF000137">
    <property type="entry name" value="Alcohol_oxidase"/>
    <property type="match status" value="1"/>
</dbReference>
<feature type="region of interest" description="Disordered" evidence="3">
    <location>
        <begin position="385"/>
        <end position="406"/>
    </location>
</feature>
<evidence type="ECO:0000256" key="2">
    <source>
        <dbReference type="PIRSR" id="PIRSR000137-1"/>
    </source>
</evidence>
<dbReference type="Proteomes" id="UP000011096">
    <property type="component" value="Unassembled WGS sequence"/>
</dbReference>
<keyword evidence="7" id="KW-1185">Reference proteome</keyword>
<dbReference type="Pfam" id="PF05199">
    <property type="entry name" value="GMC_oxred_C"/>
    <property type="match status" value="1"/>
</dbReference>
<dbReference type="SUPFAM" id="SSF51905">
    <property type="entry name" value="FAD/NAD(P)-binding domain"/>
    <property type="match status" value="1"/>
</dbReference>
<evidence type="ECO:0000256" key="1">
    <source>
        <dbReference type="ARBA" id="ARBA00010790"/>
    </source>
</evidence>
<dbReference type="EMBL" id="ANPB02000003">
    <property type="protein sequence ID" value="KAF4487571.1"/>
    <property type="molecule type" value="Genomic_DNA"/>
</dbReference>
<dbReference type="InterPro" id="IPR012132">
    <property type="entry name" value="GMC_OxRdtase"/>
</dbReference>
<evidence type="ECO:0000313" key="7">
    <source>
        <dbReference type="Proteomes" id="UP000011096"/>
    </source>
</evidence>
<dbReference type="InterPro" id="IPR007867">
    <property type="entry name" value="GMC_OxRtase_C"/>
</dbReference>
<dbReference type="InParanoid" id="A0A7J6JCN9"/>
<dbReference type="GO" id="GO:0050660">
    <property type="term" value="F:flavin adenine dinucleotide binding"/>
    <property type="evidence" value="ECO:0007669"/>
    <property type="project" value="InterPro"/>
</dbReference>
<dbReference type="Pfam" id="PF00732">
    <property type="entry name" value="GMC_oxred_N"/>
    <property type="match status" value="1"/>
</dbReference>
<evidence type="ECO:0000313" key="6">
    <source>
        <dbReference type="EMBL" id="KAF4487571.1"/>
    </source>
</evidence>
<feature type="compositionally biased region" description="Basic and acidic residues" evidence="3">
    <location>
        <begin position="393"/>
        <end position="404"/>
    </location>
</feature>
<dbReference type="Gene3D" id="3.50.50.60">
    <property type="entry name" value="FAD/NAD(P)-binding domain"/>
    <property type="match status" value="1"/>
</dbReference>
<feature type="active site" description="Proton acceptor" evidence="2">
    <location>
        <position position="575"/>
    </location>
</feature>
<name>A0A7J6JCN9_COLFN</name>
<dbReference type="PANTHER" id="PTHR11552:SF219">
    <property type="entry name" value="GLUCOSE-METHANOL-CHOLINE OXIDOREDUCTASE N-TERMINAL DOMAIN-CONTAINING PROTEIN"/>
    <property type="match status" value="1"/>
</dbReference>
<comment type="similarity">
    <text evidence="1">Belongs to the GMC oxidoreductase family.</text>
</comment>
<dbReference type="InterPro" id="IPR036188">
    <property type="entry name" value="FAD/NAD-bd_sf"/>
</dbReference>
<dbReference type="InterPro" id="IPR000172">
    <property type="entry name" value="GMC_OxRdtase_N"/>
</dbReference>
<evidence type="ECO:0000256" key="3">
    <source>
        <dbReference type="SAM" id="MobiDB-lite"/>
    </source>
</evidence>
<gene>
    <name evidence="6" type="primary">SDH-3</name>
    <name evidence="6" type="ORF">CGGC5_v006727</name>
</gene>
<feature type="domain" description="Glucose-methanol-choline oxidoreductase N-terminal" evidence="4">
    <location>
        <begin position="22"/>
        <end position="326"/>
    </location>
</feature>
<dbReference type="OrthoDB" id="269227at2759"/>
<dbReference type="AlphaFoldDB" id="A0A7J6JCN9"/>
<dbReference type="GeneID" id="43615572"/>
<proteinExistence type="inferred from homology"/>
<accession>A0A7J6JCN9</accession>
<reference evidence="6 7" key="1">
    <citation type="submission" date="2012-08" db="EMBL/GenBank/DDBJ databases">
        <authorList>
            <person name="Gan P.H.P."/>
            <person name="Ikeda K."/>
            <person name="Irieda H."/>
            <person name="Narusaka M."/>
            <person name="O'Connell R.J."/>
            <person name="Narusaka Y."/>
            <person name="Takano Y."/>
            <person name="Kubo Y."/>
            <person name="Shirasu K."/>
        </authorList>
    </citation>
    <scope>NUCLEOTIDE SEQUENCE [LARGE SCALE GENOMIC DNA]</scope>
    <source>
        <strain evidence="6 7">Nara gc5</strain>
    </source>
</reference>
<dbReference type="PANTHER" id="PTHR11552">
    <property type="entry name" value="GLUCOSE-METHANOL-CHOLINE GMC OXIDOREDUCTASE"/>
    <property type="match status" value="1"/>
</dbReference>
<reference evidence="6 7" key="2">
    <citation type="submission" date="2020-04" db="EMBL/GenBank/DDBJ databases">
        <title>Genome sequencing and assembly of multiple isolates from the Colletotrichum gloeosporioides species complex.</title>
        <authorList>
            <person name="Gan P."/>
            <person name="Shirasu K."/>
        </authorList>
    </citation>
    <scope>NUCLEOTIDE SEQUENCE [LARGE SCALE GENOMIC DNA]</scope>
    <source>
        <strain evidence="6 7">Nara gc5</strain>
    </source>
</reference>
<evidence type="ECO:0000259" key="4">
    <source>
        <dbReference type="Pfam" id="PF00732"/>
    </source>
</evidence>
<dbReference type="GO" id="GO:0016614">
    <property type="term" value="F:oxidoreductase activity, acting on CH-OH group of donors"/>
    <property type="evidence" value="ECO:0007669"/>
    <property type="project" value="InterPro"/>
</dbReference>
<protein>
    <submittedName>
        <fullName evidence="6">L-sorbose 1-dehydrogenase</fullName>
    </submittedName>
</protein>
<dbReference type="RefSeq" id="XP_031889183.1">
    <property type="nucleotide sequence ID" value="XM_032031517.1"/>
</dbReference>
<organism evidence="6 7">
    <name type="scientific">Colletotrichum fructicola (strain Nara gc5)</name>
    <name type="common">Anthracnose fungus</name>
    <name type="synonym">Colletotrichum gloeosporioides (strain Nara gc5)</name>
    <dbReference type="NCBI Taxonomy" id="1213859"/>
    <lineage>
        <taxon>Eukaryota</taxon>
        <taxon>Fungi</taxon>
        <taxon>Dikarya</taxon>
        <taxon>Ascomycota</taxon>
        <taxon>Pezizomycotina</taxon>
        <taxon>Sordariomycetes</taxon>
        <taxon>Hypocreomycetidae</taxon>
        <taxon>Glomerellales</taxon>
        <taxon>Glomerellaceae</taxon>
        <taxon>Colletotrichum</taxon>
        <taxon>Colletotrichum gloeosporioides species complex</taxon>
    </lineage>
</organism>
<feature type="active site" description="Proton donor" evidence="2">
    <location>
        <position position="532"/>
    </location>
</feature>
<sequence length="600" mass="67321">MFWPFISRYPERRVADVAGKSYDYIIVGGGTAACVIASRLSEDPNVSVLVISKGKVKDDWLSTMPIVGNARENYGSDIDTIPSEPDEQWNGVPVRYFASQALGGASIHNGLQYTRGPPANYNHWAALGNDQWSFEKCEPYFKKLENASSQPRAPYRGHNGPIHIRQDPSLNSVDKYIEEAAKDMNLPVRNDINNPDAPPEALFEIEHMITKTGHRNSAQVGYLPKSLVLERQETLTICSGAVATRLQFNQDGTEAIGVYILDRLDQKSAKECLVSANREVIVSCGALFSPQFLMLSGIGPKEQLEQHKIPLVRDMPGVGANLNDHIAFSIAFQVRLADSYIRLLNPLIAIWHLLLFIFTKTGIFSRSGARLCAFLSSENIDEKTMTLKPPKNASDEQRRRDPHLPENAPDVELLFINAAFDYERGKGYCGFQTCLVQPFSRGRIELASSDPLAFPKFYSQFLTDPRDWAVARKAARFAMNYVETFRKSKYPFNSTWHIAPGVQRGSMEGSWKDVSDKETDRFLRERLLNFYHPTSTCHMGLEKDGAVVGQDLKVHGFKNLRIADASVFPMVTSAHTTAPVYMVAERCADFIKNDWSKESH</sequence>
<feature type="domain" description="Glucose-methanol-choline oxidoreductase C-terminal" evidence="5">
    <location>
        <begin position="438"/>
        <end position="584"/>
    </location>
</feature>
<comment type="caution">
    <text evidence="6">The sequence shown here is derived from an EMBL/GenBank/DDBJ whole genome shotgun (WGS) entry which is preliminary data.</text>
</comment>
<dbReference type="Gene3D" id="3.30.560.10">
    <property type="entry name" value="Glucose Oxidase, domain 3"/>
    <property type="match status" value="1"/>
</dbReference>
<evidence type="ECO:0000259" key="5">
    <source>
        <dbReference type="Pfam" id="PF05199"/>
    </source>
</evidence>
<dbReference type="SUPFAM" id="SSF54373">
    <property type="entry name" value="FAD-linked reductases, C-terminal domain"/>
    <property type="match status" value="1"/>
</dbReference>